<dbReference type="Proteomes" id="UP000003163">
    <property type="component" value="Unassembled WGS sequence"/>
</dbReference>
<accession>J9D672</accession>
<dbReference type="HOGENOM" id="CLU_2061440_0_0_1"/>
<keyword evidence="1" id="KW-0812">Transmembrane</keyword>
<reference evidence="3" key="2">
    <citation type="submission" date="2015-07" db="EMBL/GenBank/DDBJ databases">
        <title>Contrasting host-pathogen interactions and genome evolution in two generalist and specialist microsporidian pathogens of mosquitoes.</title>
        <authorList>
            <consortium name="The Broad Institute Genomics Platform"/>
            <consortium name="The Broad Institute Genome Sequencing Center for Infectious Disease"/>
            <person name="Cuomo C.A."/>
            <person name="Sanscrainte N.D."/>
            <person name="Goldberg J.M."/>
            <person name="Heiman D."/>
            <person name="Young S."/>
            <person name="Zeng Q."/>
            <person name="Becnel J.J."/>
            <person name="Birren B.W."/>
        </authorList>
    </citation>
    <scope>NUCLEOTIDE SEQUENCE [LARGE SCALE GENOMIC DNA]</scope>
    <source>
        <strain evidence="3">USNM 41457</strain>
    </source>
</reference>
<comment type="caution">
    <text evidence="2">The sequence shown here is derived from an EMBL/GenBank/DDBJ whole genome shotgun (WGS) entry which is preliminary data.</text>
</comment>
<feature type="transmembrane region" description="Helical" evidence="1">
    <location>
        <begin position="46"/>
        <end position="66"/>
    </location>
</feature>
<evidence type="ECO:0000256" key="1">
    <source>
        <dbReference type="SAM" id="Phobius"/>
    </source>
</evidence>
<feature type="transmembrane region" description="Helical" evidence="1">
    <location>
        <begin position="20"/>
        <end position="39"/>
    </location>
</feature>
<evidence type="ECO:0000313" key="2">
    <source>
        <dbReference type="EMBL" id="EJW03039.1"/>
    </source>
</evidence>
<protein>
    <submittedName>
        <fullName evidence="2">Uncharacterized protein</fullName>
    </submittedName>
</protein>
<dbReference type="AlphaFoldDB" id="J9D672"/>
<sequence length="119" mass="14346">MLFRPMFIPSPDNHIAINLIYFISSVLFSRGFLLIFSLLNEIQNNFTLYQLLFFPLYNMSNLLFYLCCIDYKSVFLHNLFKSWLLFYFNNNLFVLKKYGQRTSILQNKNEIRKIYADVI</sequence>
<evidence type="ECO:0000313" key="3">
    <source>
        <dbReference type="Proteomes" id="UP000003163"/>
    </source>
</evidence>
<dbReference type="InParanoid" id="J9D672"/>
<proteinExistence type="predicted"/>
<dbReference type="EMBL" id="AFBI03000047">
    <property type="protein sequence ID" value="EJW03039.1"/>
    <property type="molecule type" value="Genomic_DNA"/>
</dbReference>
<name>J9D672_EDHAE</name>
<reference evidence="2 3" key="1">
    <citation type="submission" date="2011-08" db="EMBL/GenBank/DDBJ databases">
        <authorList>
            <person name="Liu Z.J."/>
            <person name="Shi F.L."/>
            <person name="Lu J.Q."/>
            <person name="Li M."/>
            <person name="Wang Z.L."/>
        </authorList>
    </citation>
    <scope>NUCLEOTIDE SEQUENCE [LARGE SCALE GENOMIC DNA]</scope>
    <source>
        <strain evidence="2 3">USNM 41457</strain>
    </source>
</reference>
<keyword evidence="3" id="KW-1185">Reference proteome</keyword>
<keyword evidence="1" id="KW-0472">Membrane</keyword>
<dbReference type="VEuPathDB" id="MicrosporidiaDB:EDEG_02571"/>
<gene>
    <name evidence="2" type="ORF">EDEG_02571</name>
</gene>
<organism evidence="2 3">
    <name type="scientific">Edhazardia aedis (strain USNM 41457)</name>
    <name type="common">Microsporidian parasite</name>
    <dbReference type="NCBI Taxonomy" id="1003232"/>
    <lineage>
        <taxon>Eukaryota</taxon>
        <taxon>Fungi</taxon>
        <taxon>Fungi incertae sedis</taxon>
        <taxon>Microsporidia</taxon>
        <taxon>Edhazardia</taxon>
    </lineage>
</organism>
<keyword evidence="1" id="KW-1133">Transmembrane helix</keyword>